<protein>
    <submittedName>
        <fullName evidence="1">Uncharacterized protein</fullName>
    </submittedName>
</protein>
<dbReference type="EMBL" id="ADAQ01000012">
    <property type="protein sequence ID" value="EEY72011.1"/>
    <property type="molecule type" value="Genomic_DNA"/>
</dbReference>
<proteinExistence type="predicted"/>
<dbReference type="AlphaFoldDB" id="D0I996"/>
<gene>
    <name evidence="1" type="ORF">VHA_002433</name>
</gene>
<name>D0I996_GRIHO</name>
<evidence type="ECO:0000313" key="1">
    <source>
        <dbReference type="EMBL" id="EEY72011.1"/>
    </source>
</evidence>
<organism evidence="1 2">
    <name type="scientific">Grimontia hollisae CIP 101886</name>
    <dbReference type="NCBI Taxonomy" id="675812"/>
    <lineage>
        <taxon>Bacteria</taxon>
        <taxon>Pseudomonadati</taxon>
        <taxon>Pseudomonadota</taxon>
        <taxon>Gammaproteobacteria</taxon>
        <taxon>Vibrionales</taxon>
        <taxon>Vibrionaceae</taxon>
        <taxon>Grimontia</taxon>
    </lineage>
</organism>
<evidence type="ECO:0000313" key="2">
    <source>
        <dbReference type="Proteomes" id="UP000003604"/>
    </source>
</evidence>
<accession>D0I996</accession>
<dbReference type="Proteomes" id="UP000003604">
    <property type="component" value="Unassembled WGS sequence"/>
</dbReference>
<comment type="caution">
    <text evidence="1">The sequence shown here is derived from an EMBL/GenBank/DDBJ whole genome shotgun (WGS) entry which is preliminary data.</text>
</comment>
<keyword evidence="2" id="KW-1185">Reference proteome</keyword>
<reference evidence="1 2" key="1">
    <citation type="submission" date="2009-10" db="EMBL/GenBank/DDBJ databases">
        <authorList>
            <consortium name="Los Alamos National Laboratory (LANL)"/>
            <consortium name="National Microbial Pathogen Data Resource (NMPDR)"/>
            <person name="Saunders E.H."/>
            <person name="Munk A.C."/>
            <person name="Tapia R."/>
            <person name="Green L."/>
            <person name="Rogers Y."/>
            <person name="Detter J.C."/>
            <person name="Bruce D."/>
            <person name="Brettin T.S."/>
            <person name="Colwell R.R."/>
            <person name="Huq A."/>
            <person name="Grim C.J."/>
            <person name="Hasan N.A."/>
            <person name="Bartels D."/>
            <person name="Vonstein V."/>
        </authorList>
    </citation>
    <scope>NUCLEOTIDE SEQUENCE [LARGE SCALE GENOMIC DNA]</scope>
    <source>
        <strain evidence="1 2">CIP 101886</strain>
    </source>
</reference>
<sequence>MIFVRKLSDLLKIVQNDLGDKRRKAVQSFFFAFCFIYEI</sequence>